<gene>
    <name evidence="8" type="ORF">PPRIM_AZ9-3.1.T0520181</name>
</gene>
<feature type="domain" description="Protein kinase" evidence="7">
    <location>
        <begin position="19"/>
        <end position="264"/>
    </location>
</feature>
<dbReference type="PANTHER" id="PTHR24348:SF22">
    <property type="entry name" value="NON-SPECIFIC SERINE_THREONINE PROTEIN KINASE"/>
    <property type="match status" value="1"/>
</dbReference>
<dbReference type="GO" id="GO:0000045">
    <property type="term" value="P:autophagosome assembly"/>
    <property type="evidence" value="ECO:0007669"/>
    <property type="project" value="TreeGrafter"/>
</dbReference>
<dbReference type="SMART" id="SM00220">
    <property type="entry name" value="S_TKc"/>
    <property type="match status" value="1"/>
</dbReference>
<organism evidence="8 9">
    <name type="scientific">Paramecium primaurelia</name>
    <dbReference type="NCBI Taxonomy" id="5886"/>
    <lineage>
        <taxon>Eukaryota</taxon>
        <taxon>Sar</taxon>
        <taxon>Alveolata</taxon>
        <taxon>Ciliophora</taxon>
        <taxon>Intramacronucleata</taxon>
        <taxon>Oligohymenophorea</taxon>
        <taxon>Peniculida</taxon>
        <taxon>Parameciidae</taxon>
        <taxon>Paramecium</taxon>
    </lineage>
</organism>
<dbReference type="GO" id="GO:0005776">
    <property type="term" value="C:autophagosome"/>
    <property type="evidence" value="ECO:0007669"/>
    <property type="project" value="TreeGrafter"/>
</dbReference>
<dbReference type="Pfam" id="PF00069">
    <property type="entry name" value="Pkinase"/>
    <property type="match status" value="1"/>
</dbReference>
<comment type="caution">
    <text evidence="8">The sequence shown here is derived from an EMBL/GenBank/DDBJ whole genome shotgun (WGS) entry which is preliminary data.</text>
</comment>
<dbReference type="AlphaFoldDB" id="A0A8S1M9E5"/>
<dbReference type="FunFam" id="1.10.510.10:FF:001468">
    <property type="entry name" value="Uncharacterized protein"/>
    <property type="match status" value="1"/>
</dbReference>
<sequence>MDPQDLIDNLNEVLLGDYFSYIDTLGKGSFGIVVAAYSSSLDKVVAIKITQYFEQENESSLLQECSHPNIVKLYKVLIANNRVYLIMEKLVGTTLDVLMKSSVLSETLTRNIMLQILNALVFLHRKGIIHRDLKPENIFICDNNYVKLIDLGLGYQMFSRGFIGQQVGTPYYIAPEVINQQEQSQLVDIFSLGIIFYQMINNYQHPLWQKGQTKKDYYKAISSEFSIQFPPQMSEMAKDFVENTVTFQSINRMTAQQCLEHPWILGVQIKSHPITNREIKLRYQFTKNFNTIVKALWILKIFKEQCSEEIYYMKTQASDEINELIDEGELQEPLSSRVHTEQLIPNWNGRQYRLHRNTTKIERKPSINLIKTSSHQDLTQLKNKFQTSKKAFNYGQVGNRLSDNFLIPKTNSSKKISSPNLLPIISPSKHKTSSFNFRQL</sequence>
<evidence type="ECO:0000313" key="8">
    <source>
        <dbReference type="EMBL" id="CAD8074275.1"/>
    </source>
</evidence>
<dbReference type="GO" id="GO:0010506">
    <property type="term" value="P:regulation of autophagy"/>
    <property type="evidence" value="ECO:0007669"/>
    <property type="project" value="InterPro"/>
</dbReference>
<reference evidence="8" key="1">
    <citation type="submission" date="2021-01" db="EMBL/GenBank/DDBJ databases">
        <authorList>
            <consortium name="Genoscope - CEA"/>
            <person name="William W."/>
        </authorList>
    </citation>
    <scope>NUCLEOTIDE SEQUENCE</scope>
</reference>
<dbReference type="InterPro" id="IPR000719">
    <property type="entry name" value="Prot_kinase_dom"/>
</dbReference>
<evidence type="ECO:0000256" key="5">
    <source>
        <dbReference type="PROSITE-ProRule" id="PRU10141"/>
    </source>
</evidence>
<accession>A0A8S1M9E5</accession>
<dbReference type="PANTHER" id="PTHR24348">
    <property type="entry name" value="SERINE/THREONINE-PROTEIN KINASE UNC-51-RELATED"/>
    <property type="match status" value="1"/>
</dbReference>
<keyword evidence="4 5" id="KW-0067">ATP-binding</keyword>
<dbReference type="Proteomes" id="UP000688137">
    <property type="component" value="Unassembled WGS sequence"/>
</dbReference>
<dbReference type="InterPro" id="IPR017441">
    <property type="entry name" value="Protein_kinase_ATP_BS"/>
</dbReference>
<dbReference type="PROSITE" id="PS50011">
    <property type="entry name" value="PROTEIN_KINASE_DOM"/>
    <property type="match status" value="1"/>
</dbReference>
<evidence type="ECO:0000313" key="9">
    <source>
        <dbReference type="Proteomes" id="UP000688137"/>
    </source>
</evidence>
<dbReference type="GO" id="GO:0000407">
    <property type="term" value="C:phagophore assembly site"/>
    <property type="evidence" value="ECO:0007669"/>
    <property type="project" value="TreeGrafter"/>
</dbReference>
<protein>
    <recommendedName>
        <fullName evidence="7">Protein kinase domain-containing protein</fullName>
    </recommendedName>
</protein>
<dbReference type="GO" id="GO:0005524">
    <property type="term" value="F:ATP binding"/>
    <property type="evidence" value="ECO:0007669"/>
    <property type="project" value="UniProtKB-UniRule"/>
</dbReference>
<keyword evidence="1" id="KW-0808">Transferase</keyword>
<proteinExistence type="inferred from homology"/>
<keyword evidence="6" id="KW-0723">Serine/threonine-protein kinase</keyword>
<evidence type="ECO:0000256" key="3">
    <source>
        <dbReference type="ARBA" id="ARBA00022777"/>
    </source>
</evidence>
<dbReference type="PROSITE" id="PS00107">
    <property type="entry name" value="PROTEIN_KINASE_ATP"/>
    <property type="match status" value="1"/>
</dbReference>
<dbReference type="OMA" id="PQMSEMA"/>
<evidence type="ECO:0000256" key="2">
    <source>
        <dbReference type="ARBA" id="ARBA00022741"/>
    </source>
</evidence>
<dbReference type="GO" id="GO:0004674">
    <property type="term" value="F:protein serine/threonine kinase activity"/>
    <property type="evidence" value="ECO:0007669"/>
    <property type="project" value="UniProtKB-KW"/>
</dbReference>
<evidence type="ECO:0000256" key="6">
    <source>
        <dbReference type="RuleBase" id="RU000304"/>
    </source>
</evidence>
<dbReference type="PROSITE" id="PS00108">
    <property type="entry name" value="PROTEIN_KINASE_ST"/>
    <property type="match status" value="1"/>
</dbReference>
<evidence type="ECO:0000256" key="4">
    <source>
        <dbReference type="ARBA" id="ARBA00022840"/>
    </source>
</evidence>
<keyword evidence="3" id="KW-0418">Kinase</keyword>
<feature type="binding site" evidence="5">
    <location>
        <position position="48"/>
    </location>
    <ligand>
        <name>ATP</name>
        <dbReference type="ChEBI" id="CHEBI:30616"/>
    </ligand>
</feature>
<dbReference type="GO" id="GO:0005829">
    <property type="term" value="C:cytosol"/>
    <property type="evidence" value="ECO:0007669"/>
    <property type="project" value="TreeGrafter"/>
</dbReference>
<comment type="similarity">
    <text evidence="6">Belongs to the protein kinase superfamily.</text>
</comment>
<keyword evidence="2 5" id="KW-0547">Nucleotide-binding</keyword>
<dbReference type="InterPro" id="IPR045269">
    <property type="entry name" value="Atg1-like"/>
</dbReference>
<evidence type="ECO:0000256" key="1">
    <source>
        <dbReference type="ARBA" id="ARBA00022679"/>
    </source>
</evidence>
<dbReference type="GO" id="GO:0016020">
    <property type="term" value="C:membrane"/>
    <property type="evidence" value="ECO:0007669"/>
    <property type="project" value="TreeGrafter"/>
</dbReference>
<name>A0A8S1M9E5_PARPR</name>
<dbReference type="InterPro" id="IPR008271">
    <property type="entry name" value="Ser/Thr_kinase_AS"/>
</dbReference>
<dbReference type="EMBL" id="CAJJDM010000052">
    <property type="protein sequence ID" value="CAD8074275.1"/>
    <property type="molecule type" value="Genomic_DNA"/>
</dbReference>
<keyword evidence="9" id="KW-1185">Reference proteome</keyword>
<evidence type="ECO:0000259" key="7">
    <source>
        <dbReference type="PROSITE" id="PS50011"/>
    </source>
</evidence>